<keyword evidence="1" id="KW-0472">Membrane</keyword>
<proteinExistence type="predicted"/>
<gene>
    <name evidence="2" type="ORF">EHS13_17695</name>
</gene>
<reference evidence="3" key="1">
    <citation type="submission" date="2018-11" db="EMBL/GenBank/DDBJ databases">
        <title>Complete genome sequence of Paenibacillus sp. ML311-T8.</title>
        <authorList>
            <person name="Nam Y.-D."/>
            <person name="Kang J."/>
            <person name="Chung W.-H."/>
            <person name="Park Y.S."/>
        </authorList>
    </citation>
    <scope>NUCLEOTIDE SEQUENCE [LARGE SCALE GENOMIC DNA]</scope>
    <source>
        <strain evidence="3">ML311-T8</strain>
    </source>
</reference>
<dbReference type="AlphaFoldDB" id="A0A6B8RJX1"/>
<feature type="transmembrane region" description="Helical" evidence="1">
    <location>
        <begin position="6"/>
        <end position="24"/>
    </location>
</feature>
<dbReference type="KEGG" id="ppsc:EHS13_17695"/>
<protein>
    <submittedName>
        <fullName evidence="2">Uncharacterized protein</fullName>
    </submittedName>
</protein>
<dbReference type="RefSeq" id="WP_155701652.1">
    <property type="nucleotide sequence ID" value="NZ_CP034235.1"/>
</dbReference>
<evidence type="ECO:0000313" key="3">
    <source>
        <dbReference type="Proteomes" id="UP000426246"/>
    </source>
</evidence>
<keyword evidence="1" id="KW-1133">Transmembrane helix</keyword>
<sequence>MKKIIAIIISTLLLIAFFVYLINVRDNENKSILKKITISLESEENLKDWKITLTPSLNDSIKKWVYDLNIQ</sequence>
<evidence type="ECO:0000313" key="2">
    <source>
        <dbReference type="EMBL" id="QGQ96580.1"/>
    </source>
</evidence>
<dbReference type="Proteomes" id="UP000426246">
    <property type="component" value="Chromosome"/>
</dbReference>
<keyword evidence="3" id="KW-1185">Reference proteome</keyword>
<evidence type="ECO:0000256" key="1">
    <source>
        <dbReference type="SAM" id="Phobius"/>
    </source>
</evidence>
<dbReference type="EMBL" id="CP034235">
    <property type="protein sequence ID" value="QGQ96580.1"/>
    <property type="molecule type" value="Genomic_DNA"/>
</dbReference>
<organism evidence="2 3">
    <name type="scientific">Paenibacillus psychroresistens</name>
    <dbReference type="NCBI Taxonomy" id="1778678"/>
    <lineage>
        <taxon>Bacteria</taxon>
        <taxon>Bacillati</taxon>
        <taxon>Bacillota</taxon>
        <taxon>Bacilli</taxon>
        <taxon>Bacillales</taxon>
        <taxon>Paenibacillaceae</taxon>
        <taxon>Paenibacillus</taxon>
    </lineage>
</organism>
<keyword evidence="1" id="KW-0812">Transmembrane</keyword>
<name>A0A6B8RJX1_9BACL</name>
<accession>A0A6B8RJX1</accession>